<evidence type="ECO:0000313" key="4">
    <source>
        <dbReference type="Proteomes" id="UP001499974"/>
    </source>
</evidence>
<accession>A0ABP8X4A7</accession>
<dbReference type="SUPFAM" id="SSF53474">
    <property type="entry name" value="alpha/beta-Hydrolases"/>
    <property type="match status" value="1"/>
</dbReference>
<dbReference type="Pfam" id="PF12697">
    <property type="entry name" value="Abhydrolase_6"/>
    <property type="match status" value="1"/>
</dbReference>
<sequence length="278" mass="29958">MLPRVHDLSLPTHDVGVLEWGPADGRLVVALHGFPDTAWTWRRVAPLLVELGFRVVAPFLRGYAPSGIPADGDYSVRALAADAVALHEMLGGGPDTVLLGHDWGAITTNAVAADPGSPYGAHVSLAVPPLTAMNPSRATLRPWLTAMARQPFHSWYIAANQVPGLSERNFERLTTRLWRSWSPAYDASEDLALLRSAVPDREHARAVVSYYRAMLGSGIKPALAEPVQPLLVLHGDGDRCMEPGLARIAGATIIPGAGHFLQLEQPEAVAREVSRFLA</sequence>
<dbReference type="Gene3D" id="3.40.50.1820">
    <property type="entry name" value="alpha/beta hydrolase"/>
    <property type="match status" value="1"/>
</dbReference>
<evidence type="ECO:0000259" key="2">
    <source>
        <dbReference type="Pfam" id="PF12697"/>
    </source>
</evidence>
<dbReference type="InterPro" id="IPR029058">
    <property type="entry name" value="AB_hydrolase_fold"/>
</dbReference>
<evidence type="ECO:0000256" key="1">
    <source>
        <dbReference type="ARBA" id="ARBA00022801"/>
    </source>
</evidence>
<keyword evidence="4" id="KW-1185">Reference proteome</keyword>
<organism evidence="3 4">
    <name type="scientific">Nocardioides conyzicola</name>
    <dbReference type="NCBI Taxonomy" id="1651781"/>
    <lineage>
        <taxon>Bacteria</taxon>
        <taxon>Bacillati</taxon>
        <taxon>Actinomycetota</taxon>
        <taxon>Actinomycetes</taxon>
        <taxon>Propionibacteriales</taxon>
        <taxon>Nocardioidaceae</taxon>
        <taxon>Nocardioides</taxon>
    </lineage>
</organism>
<name>A0ABP8X4A7_9ACTN</name>
<proteinExistence type="predicted"/>
<dbReference type="Proteomes" id="UP001499974">
    <property type="component" value="Unassembled WGS sequence"/>
</dbReference>
<feature type="domain" description="AB hydrolase-1" evidence="2">
    <location>
        <begin position="28"/>
        <end position="271"/>
    </location>
</feature>
<dbReference type="EMBL" id="BAABKM010000002">
    <property type="protein sequence ID" value="GAA4700536.1"/>
    <property type="molecule type" value="Genomic_DNA"/>
</dbReference>
<dbReference type="PANTHER" id="PTHR43329">
    <property type="entry name" value="EPOXIDE HYDROLASE"/>
    <property type="match status" value="1"/>
</dbReference>
<evidence type="ECO:0000313" key="3">
    <source>
        <dbReference type="EMBL" id="GAA4700536.1"/>
    </source>
</evidence>
<gene>
    <name evidence="3" type="ORF">GCM10023349_16710</name>
</gene>
<keyword evidence="1 3" id="KW-0378">Hydrolase</keyword>
<dbReference type="PRINTS" id="PR00412">
    <property type="entry name" value="EPOXHYDRLASE"/>
</dbReference>
<protein>
    <submittedName>
        <fullName evidence="3">Alpha/beta fold hydrolase</fullName>
    </submittedName>
</protein>
<dbReference type="GO" id="GO:0016787">
    <property type="term" value="F:hydrolase activity"/>
    <property type="evidence" value="ECO:0007669"/>
    <property type="project" value="UniProtKB-KW"/>
</dbReference>
<dbReference type="InterPro" id="IPR000639">
    <property type="entry name" value="Epox_hydrolase-like"/>
</dbReference>
<comment type="caution">
    <text evidence="3">The sequence shown here is derived from an EMBL/GenBank/DDBJ whole genome shotgun (WGS) entry which is preliminary data.</text>
</comment>
<reference evidence="4" key="1">
    <citation type="journal article" date="2019" name="Int. J. Syst. Evol. Microbiol.">
        <title>The Global Catalogue of Microorganisms (GCM) 10K type strain sequencing project: providing services to taxonomists for standard genome sequencing and annotation.</title>
        <authorList>
            <consortium name="The Broad Institute Genomics Platform"/>
            <consortium name="The Broad Institute Genome Sequencing Center for Infectious Disease"/>
            <person name="Wu L."/>
            <person name="Ma J."/>
        </authorList>
    </citation>
    <scope>NUCLEOTIDE SEQUENCE [LARGE SCALE GENOMIC DNA]</scope>
    <source>
        <strain evidence="4">JCM 18531</strain>
    </source>
</reference>
<dbReference type="InterPro" id="IPR000073">
    <property type="entry name" value="AB_hydrolase_1"/>
</dbReference>